<dbReference type="PANTHER" id="PTHR42790">
    <property type="entry name" value="AMINOTRANSFERASE"/>
    <property type="match status" value="1"/>
</dbReference>
<dbReference type="Gene3D" id="3.40.640.10">
    <property type="entry name" value="Type I PLP-dependent aspartate aminotransferase-like (Major domain)"/>
    <property type="match status" value="1"/>
</dbReference>
<dbReference type="SUPFAM" id="SSF53383">
    <property type="entry name" value="PLP-dependent transferases"/>
    <property type="match status" value="1"/>
</dbReference>
<reference evidence="6 7" key="1">
    <citation type="journal article" date="2016" name="Int. J. Syst. Evol. Microbiol.">
        <title>Labrenzia salina sp. nov., isolated from the rhizosphere of the halophyte Arthrocnemum macrostachyum.</title>
        <authorList>
            <person name="Camacho M."/>
            <person name="Redondo-Gomez S."/>
            <person name="Rodriguez-Llorente I."/>
            <person name="Rohde M."/>
            <person name="Sproer C."/>
            <person name="Schumann P."/>
            <person name="Klenk H.P."/>
            <person name="Montero-Calasanz M.D.C."/>
        </authorList>
    </citation>
    <scope>NUCLEOTIDE SEQUENCE [LARGE SCALE GENOMIC DNA]</scope>
    <source>
        <strain evidence="6 7">DSM 29163</strain>
    </source>
</reference>
<evidence type="ECO:0000256" key="1">
    <source>
        <dbReference type="ARBA" id="ARBA00001933"/>
    </source>
</evidence>
<keyword evidence="4" id="KW-0663">Pyridoxal phosphate</keyword>
<dbReference type="InterPro" id="IPR015422">
    <property type="entry name" value="PyrdxlP-dep_Trfase_small"/>
</dbReference>
<protein>
    <submittedName>
        <fullName evidence="6">PLP-dependent aminotransferase family protein</fullName>
    </submittedName>
</protein>
<dbReference type="InterPro" id="IPR050859">
    <property type="entry name" value="Class-I_PLP-dep_aminotransf"/>
</dbReference>
<evidence type="ECO:0000313" key="7">
    <source>
        <dbReference type="Proteomes" id="UP001300261"/>
    </source>
</evidence>
<keyword evidence="2 6" id="KW-0032">Aminotransferase</keyword>
<organism evidence="6 7">
    <name type="scientific">Roseibium salinum</name>
    <dbReference type="NCBI Taxonomy" id="1604349"/>
    <lineage>
        <taxon>Bacteria</taxon>
        <taxon>Pseudomonadati</taxon>
        <taxon>Pseudomonadota</taxon>
        <taxon>Alphaproteobacteria</taxon>
        <taxon>Hyphomicrobiales</taxon>
        <taxon>Stappiaceae</taxon>
        <taxon>Roseibium</taxon>
    </lineage>
</organism>
<comment type="caution">
    <text evidence="6">The sequence shown here is derived from an EMBL/GenBank/DDBJ whole genome shotgun (WGS) entry which is preliminary data.</text>
</comment>
<name>A0ABT3R444_9HYPH</name>
<dbReference type="PANTHER" id="PTHR42790:SF19">
    <property type="entry name" value="KYNURENINE_ALPHA-AMINOADIPATE AMINOTRANSFERASE, MITOCHONDRIAL"/>
    <property type="match status" value="1"/>
</dbReference>
<dbReference type="GO" id="GO:0008483">
    <property type="term" value="F:transaminase activity"/>
    <property type="evidence" value="ECO:0007669"/>
    <property type="project" value="UniProtKB-KW"/>
</dbReference>
<dbReference type="CDD" id="cd00609">
    <property type="entry name" value="AAT_like"/>
    <property type="match status" value="1"/>
</dbReference>
<dbReference type="Pfam" id="PF00155">
    <property type="entry name" value="Aminotran_1_2"/>
    <property type="match status" value="1"/>
</dbReference>
<dbReference type="Gene3D" id="3.90.1150.10">
    <property type="entry name" value="Aspartate Aminotransferase, domain 1"/>
    <property type="match status" value="1"/>
</dbReference>
<dbReference type="InterPro" id="IPR015421">
    <property type="entry name" value="PyrdxlP-dep_Trfase_major"/>
</dbReference>
<evidence type="ECO:0000256" key="3">
    <source>
        <dbReference type="ARBA" id="ARBA00022679"/>
    </source>
</evidence>
<accession>A0ABT3R444</accession>
<comment type="cofactor">
    <cofactor evidence="1">
        <name>pyridoxal 5'-phosphate</name>
        <dbReference type="ChEBI" id="CHEBI:597326"/>
    </cofactor>
</comment>
<keyword evidence="3" id="KW-0808">Transferase</keyword>
<feature type="domain" description="Aminotransferase class I/classII large" evidence="5">
    <location>
        <begin position="46"/>
        <end position="396"/>
    </location>
</feature>
<dbReference type="Proteomes" id="UP001300261">
    <property type="component" value="Unassembled WGS sequence"/>
</dbReference>
<sequence length="412" mass="43854">MTAWDSLYAKRAGRMRASEIRELLKLLDQPDVISFAGGIPDATLFPAEAFQKAYADILGGEEAGKALQYGVSEGSLRLRRWIVAHMQDLGVACGPENILVTSGSQQALDYIGKLFLSAGDTALVQSPTYLGALQAFNAYEPAFDRLGAGTNFAASEYTARAAEAGGSVKFAYLSPDFANPTGLTLDLEERLQVLSLAGELSCAVVEDAPYQSLRYDGDPVPSLLALDCDASGGIESARTLYCGSFSKSLSPGLRLGWICAASEVISRLVLIKQASDLNTPVLNQEAMARVAESVYETHTASTNAVYKARRDAMLAALERHMPQGTRWTKPGGGMFIWVELPDGMDGAALLARSVEMARVAFVPGSAFHPDGRGANTMRLSFSCADPDRIETGIARLGKVIAQAVTSAQHSAA</sequence>
<keyword evidence="7" id="KW-1185">Reference proteome</keyword>
<dbReference type="RefSeq" id="WP_265963537.1">
    <property type="nucleotide sequence ID" value="NZ_JAPEVI010000003.1"/>
</dbReference>
<dbReference type="InterPro" id="IPR015424">
    <property type="entry name" value="PyrdxlP-dep_Trfase"/>
</dbReference>
<proteinExistence type="predicted"/>
<evidence type="ECO:0000259" key="5">
    <source>
        <dbReference type="Pfam" id="PF00155"/>
    </source>
</evidence>
<dbReference type="EMBL" id="JAPEVI010000003">
    <property type="protein sequence ID" value="MCX2723772.1"/>
    <property type="molecule type" value="Genomic_DNA"/>
</dbReference>
<evidence type="ECO:0000313" key="6">
    <source>
        <dbReference type="EMBL" id="MCX2723772.1"/>
    </source>
</evidence>
<dbReference type="InterPro" id="IPR004839">
    <property type="entry name" value="Aminotransferase_I/II_large"/>
</dbReference>
<gene>
    <name evidence="6" type="ORF">ON753_15570</name>
</gene>
<evidence type="ECO:0000256" key="4">
    <source>
        <dbReference type="ARBA" id="ARBA00022898"/>
    </source>
</evidence>
<evidence type="ECO:0000256" key="2">
    <source>
        <dbReference type="ARBA" id="ARBA00022576"/>
    </source>
</evidence>